<evidence type="ECO:0000259" key="2">
    <source>
        <dbReference type="PROSITE" id="PS50887"/>
    </source>
</evidence>
<keyword evidence="1" id="KW-0472">Membrane</keyword>
<dbReference type="NCBIfam" id="TIGR00254">
    <property type="entry name" value="GGDEF"/>
    <property type="match status" value="1"/>
</dbReference>
<dbReference type="CDD" id="cd01949">
    <property type="entry name" value="GGDEF"/>
    <property type="match status" value="1"/>
</dbReference>
<feature type="transmembrane region" description="Helical" evidence="1">
    <location>
        <begin position="156"/>
        <end position="177"/>
    </location>
</feature>
<dbReference type="InterPro" id="IPR029787">
    <property type="entry name" value="Nucleotide_cyclase"/>
</dbReference>
<dbReference type="RefSeq" id="WP_148133676.1">
    <property type="nucleotide sequence ID" value="NZ_CP017634.1"/>
</dbReference>
<dbReference type="SUPFAM" id="SSF55073">
    <property type="entry name" value="Nucleotide cyclase"/>
    <property type="match status" value="1"/>
</dbReference>
<keyword evidence="1" id="KW-0812">Transmembrane</keyword>
<dbReference type="Gene3D" id="3.30.70.270">
    <property type="match status" value="1"/>
</dbReference>
<dbReference type="InterPro" id="IPR000160">
    <property type="entry name" value="GGDEF_dom"/>
</dbReference>
<dbReference type="EMBL" id="CP017634">
    <property type="protein sequence ID" value="ATW24478.1"/>
    <property type="molecule type" value="Genomic_DNA"/>
</dbReference>
<dbReference type="OrthoDB" id="9783388at2"/>
<dbReference type="GO" id="GO:0052621">
    <property type="term" value="F:diguanylate cyclase activity"/>
    <property type="evidence" value="ECO:0007669"/>
    <property type="project" value="TreeGrafter"/>
</dbReference>
<dbReference type="FunFam" id="3.30.70.270:FF:000001">
    <property type="entry name" value="Diguanylate cyclase domain protein"/>
    <property type="match status" value="1"/>
</dbReference>
<dbReference type="GO" id="GO:0043709">
    <property type="term" value="P:cell adhesion involved in single-species biofilm formation"/>
    <property type="evidence" value="ECO:0007669"/>
    <property type="project" value="TreeGrafter"/>
</dbReference>
<dbReference type="InterPro" id="IPR043128">
    <property type="entry name" value="Rev_trsase/Diguanyl_cyclase"/>
</dbReference>
<dbReference type="Pfam" id="PF00990">
    <property type="entry name" value="GGDEF"/>
    <property type="match status" value="1"/>
</dbReference>
<evidence type="ECO:0000256" key="1">
    <source>
        <dbReference type="SAM" id="Phobius"/>
    </source>
</evidence>
<feature type="transmembrane region" description="Helical" evidence="1">
    <location>
        <begin position="47"/>
        <end position="68"/>
    </location>
</feature>
<protein>
    <recommendedName>
        <fullName evidence="2">GGDEF domain-containing protein</fullName>
    </recommendedName>
</protein>
<keyword evidence="1" id="KW-1133">Transmembrane helix</keyword>
<feature type="domain" description="GGDEF" evidence="2">
    <location>
        <begin position="237"/>
        <end position="367"/>
    </location>
</feature>
<feature type="transmembrane region" description="Helical" evidence="1">
    <location>
        <begin position="21"/>
        <end position="41"/>
    </location>
</feature>
<reference evidence="3 4" key="1">
    <citation type="submission" date="2016-10" db="EMBL/GenBank/DDBJ databases">
        <title>Complete Genome Sequence of Peptococcaceae strain DCMF.</title>
        <authorList>
            <person name="Edwards R.J."/>
            <person name="Holland S.I."/>
            <person name="Deshpande N.P."/>
            <person name="Wong Y.K."/>
            <person name="Ertan H."/>
            <person name="Manefield M."/>
            <person name="Russell T.L."/>
            <person name="Lee M.J."/>
        </authorList>
    </citation>
    <scope>NUCLEOTIDE SEQUENCE [LARGE SCALE GENOMIC DNA]</scope>
    <source>
        <strain evidence="3 4">DCMF</strain>
    </source>
</reference>
<dbReference type="PANTHER" id="PTHR45138:SF9">
    <property type="entry name" value="DIGUANYLATE CYCLASE DGCM-RELATED"/>
    <property type="match status" value="1"/>
</dbReference>
<dbReference type="AlphaFoldDB" id="A0A3G1KPV4"/>
<dbReference type="SMART" id="SM00267">
    <property type="entry name" value="GGDEF"/>
    <property type="match status" value="1"/>
</dbReference>
<gene>
    <name evidence="3" type="ORF">DCMF_06520</name>
</gene>
<keyword evidence="4" id="KW-1185">Reference proteome</keyword>
<evidence type="ECO:0000313" key="3">
    <source>
        <dbReference type="EMBL" id="ATW24478.1"/>
    </source>
</evidence>
<evidence type="ECO:0000313" key="4">
    <source>
        <dbReference type="Proteomes" id="UP000323521"/>
    </source>
</evidence>
<organism evidence="3 4">
    <name type="scientific">Formimonas warabiya</name>
    <dbReference type="NCBI Taxonomy" id="1761012"/>
    <lineage>
        <taxon>Bacteria</taxon>
        <taxon>Bacillati</taxon>
        <taxon>Bacillota</taxon>
        <taxon>Clostridia</taxon>
        <taxon>Eubacteriales</taxon>
        <taxon>Peptococcaceae</taxon>
        <taxon>Candidatus Formimonas</taxon>
    </lineage>
</organism>
<dbReference type="GO" id="GO:0005886">
    <property type="term" value="C:plasma membrane"/>
    <property type="evidence" value="ECO:0007669"/>
    <property type="project" value="TreeGrafter"/>
</dbReference>
<feature type="transmembrane region" description="Helical" evidence="1">
    <location>
        <begin position="75"/>
        <end position="95"/>
    </location>
</feature>
<dbReference type="PROSITE" id="PS50887">
    <property type="entry name" value="GGDEF"/>
    <property type="match status" value="1"/>
</dbReference>
<accession>A0A3G1KPV4</accession>
<feature type="transmembrane region" description="Helical" evidence="1">
    <location>
        <begin position="125"/>
        <end position="144"/>
    </location>
</feature>
<dbReference type="InterPro" id="IPR050469">
    <property type="entry name" value="Diguanylate_Cyclase"/>
</dbReference>
<dbReference type="GO" id="GO:1902201">
    <property type="term" value="P:negative regulation of bacterial-type flagellum-dependent cell motility"/>
    <property type="evidence" value="ECO:0007669"/>
    <property type="project" value="TreeGrafter"/>
</dbReference>
<dbReference type="KEGG" id="fwa:DCMF_06520"/>
<proteinExistence type="predicted"/>
<feature type="transmembrane region" description="Helical" evidence="1">
    <location>
        <begin position="101"/>
        <end position="118"/>
    </location>
</feature>
<dbReference type="Proteomes" id="UP000323521">
    <property type="component" value="Chromosome"/>
</dbReference>
<sequence length="376" mass="43376">MKNVKNNIKRTVSELSLESRILIITSLVGMLFSFTSAIGNYLLDAGIVPTLATLFMGLLTLYFFYLAYFKKKYILPAYGALFLLTLIFIPLLWIYNGGLSSSVPFFYLFITGLSAILLNKLRYKLILGIQIVVLITLLIIEFYYPDLIIKYHSETAVFIDKAVSLVLISFIMFIMIIKIMKEYHRTIDKLRFAQEKLKKSNDVLYQASITDDLTGLYNRRHIIKLLSGLIERDRQQKGISIVMMDIDHFKKINDTYGHKVGDLVLTKISASIREHFRNTDFIGRIGGEEFLILMPDTKLEVAFNRTENIRKYIEGLKWDYVQLHVTISGGVYDFSEYESCDTVLNKADIALYQAKSSGRNLIKSYHERIFQYTNLS</sequence>
<name>A0A3G1KPV4_FORW1</name>
<dbReference type="PANTHER" id="PTHR45138">
    <property type="entry name" value="REGULATORY COMPONENTS OF SENSORY TRANSDUCTION SYSTEM"/>
    <property type="match status" value="1"/>
</dbReference>